<dbReference type="EMBL" id="VOAH01000001">
    <property type="protein sequence ID" value="TVP41887.1"/>
    <property type="molecule type" value="Genomic_DNA"/>
</dbReference>
<evidence type="ECO:0000313" key="1">
    <source>
        <dbReference type="EMBL" id="TVP41887.1"/>
    </source>
</evidence>
<proteinExistence type="predicted"/>
<gene>
    <name evidence="1" type="ORF">NARC_10293</name>
</gene>
<accession>A0A557SZ63</accession>
<name>A0A557SZ63_9ARCH</name>
<keyword evidence="2" id="KW-1185">Reference proteome</keyword>
<organism evidence="1 2">
    <name type="scientific">Candidatus Nitrosocosmicus arcticus</name>
    <dbReference type="NCBI Taxonomy" id="2035267"/>
    <lineage>
        <taxon>Archaea</taxon>
        <taxon>Nitrososphaerota</taxon>
        <taxon>Nitrososphaeria</taxon>
        <taxon>Nitrososphaerales</taxon>
        <taxon>Nitrososphaeraceae</taxon>
        <taxon>Candidatus Nitrosocosmicus</taxon>
    </lineage>
</organism>
<sequence>MFFPGNKKHYHSMVIYSEIFLIYEKDNISDQIRHKTIKTTVLKRTQIFDQEIFFLYYLSYL</sequence>
<dbReference type="AlphaFoldDB" id="A0A557SZ63"/>
<evidence type="ECO:0000313" key="2">
    <source>
        <dbReference type="Proteomes" id="UP000315289"/>
    </source>
</evidence>
<dbReference type="Proteomes" id="UP000315289">
    <property type="component" value="Unassembled WGS sequence"/>
</dbReference>
<comment type="caution">
    <text evidence="1">The sequence shown here is derived from an EMBL/GenBank/DDBJ whole genome shotgun (WGS) entry which is preliminary data.</text>
</comment>
<reference evidence="1 2" key="1">
    <citation type="journal article" date="2019" name="Front. Microbiol.">
        <title>Ammonia Oxidation by the Arctic Terrestrial Thaumarchaeote Candidatus Nitrosocosmicus arcticus Is Stimulated by Increasing Temperatures.</title>
        <authorList>
            <person name="Alves R.J.E."/>
            <person name="Kerou M."/>
            <person name="Zappe A."/>
            <person name="Bittner R."/>
            <person name="Abby S.S."/>
            <person name="Schmidt H.A."/>
            <person name="Pfeifer K."/>
            <person name="Schleper C."/>
        </authorList>
    </citation>
    <scope>NUCLEOTIDE SEQUENCE [LARGE SCALE GENOMIC DNA]</scope>
    <source>
        <strain evidence="1 2">Kfb</strain>
    </source>
</reference>
<protein>
    <submittedName>
        <fullName evidence="1">Uncharacterized protein</fullName>
    </submittedName>
</protein>